<dbReference type="EMBL" id="RWGY01000026">
    <property type="protein sequence ID" value="TVU21613.1"/>
    <property type="molecule type" value="Genomic_DNA"/>
</dbReference>
<proteinExistence type="predicted"/>
<feature type="non-terminal residue" evidence="1">
    <location>
        <position position="1"/>
    </location>
</feature>
<protein>
    <submittedName>
        <fullName evidence="1">Uncharacterized protein</fullName>
    </submittedName>
</protein>
<gene>
    <name evidence="1" type="ORF">EJB05_31262</name>
</gene>
<comment type="caution">
    <text evidence="1">The sequence shown here is derived from an EMBL/GenBank/DDBJ whole genome shotgun (WGS) entry which is preliminary data.</text>
</comment>
<dbReference type="AlphaFoldDB" id="A0A5J9UD42"/>
<evidence type="ECO:0000313" key="2">
    <source>
        <dbReference type="Proteomes" id="UP000324897"/>
    </source>
</evidence>
<dbReference type="Gramene" id="TVU21613">
    <property type="protein sequence ID" value="TVU21613"/>
    <property type="gene ID" value="EJB05_31262"/>
</dbReference>
<reference evidence="1 2" key="1">
    <citation type="journal article" date="2019" name="Sci. Rep.">
        <title>A high-quality genome of Eragrostis curvula grass provides insights into Poaceae evolution and supports new strategies to enhance forage quality.</title>
        <authorList>
            <person name="Carballo J."/>
            <person name="Santos B.A.C.M."/>
            <person name="Zappacosta D."/>
            <person name="Garbus I."/>
            <person name="Selva J.P."/>
            <person name="Gallo C.A."/>
            <person name="Diaz A."/>
            <person name="Albertini E."/>
            <person name="Caccamo M."/>
            <person name="Echenique V."/>
        </authorList>
    </citation>
    <scope>NUCLEOTIDE SEQUENCE [LARGE SCALE GENOMIC DNA]</scope>
    <source>
        <strain evidence="2">cv. Victoria</strain>
        <tissue evidence="1">Leaf</tissue>
    </source>
</reference>
<name>A0A5J9UD42_9POAL</name>
<accession>A0A5J9UD42</accession>
<keyword evidence="2" id="KW-1185">Reference proteome</keyword>
<organism evidence="1 2">
    <name type="scientific">Eragrostis curvula</name>
    <name type="common">weeping love grass</name>
    <dbReference type="NCBI Taxonomy" id="38414"/>
    <lineage>
        <taxon>Eukaryota</taxon>
        <taxon>Viridiplantae</taxon>
        <taxon>Streptophyta</taxon>
        <taxon>Embryophyta</taxon>
        <taxon>Tracheophyta</taxon>
        <taxon>Spermatophyta</taxon>
        <taxon>Magnoliopsida</taxon>
        <taxon>Liliopsida</taxon>
        <taxon>Poales</taxon>
        <taxon>Poaceae</taxon>
        <taxon>PACMAD clade</taxon>
        <taxon>Chloridoideae</taxon>
        <taxon>Eragrostideae</taxon>
        <taxon>Eragrostidinae</taxon>
        <taxon>Eragrostis</taxon>
    </lineage>
</organism>
<dbReference type="Proteomes" id="UP000324897">
    <property type="component" value="Unassembled WGS sequence"/>
</dbReference>
<evidence type="ECO:0000313" key="1">
    <source>
        <dbReference type="EMBL" id="TVU21613.1"/>
    </source>
</evidence>
<feature type="non-terminal residue" evidence="1">
    <location>
        <position position="151"/>
    </location>
</feature>
<sequence>MKNGDGLKLKITTQNYELREVKQDKCPGSKRDCVNATIPRLGYIVNIKTETGNKCLRWKTLLLQILSQRKDNGLILFLRLLKRLPVLRKISFHFLYVLFDGVQLPQGMFCLQQFLQKSRKREFSSALAFCSSSSSYSLLSSSEPEICSRRA</sequence>